<dbReference type="GeneID" id="108018765"/>
<sequence length="401" mass="42972">MRLAAPGRHPESESESARETSSAPRYPACRNRESRIAATRDKWSVPVTSGQSRTPAPPIVTTLATAPTSHRRPAHPRHGLRTAEQPPAHVPAPASTPAAAPGPGAVAAPVRRLRRHRSPGGADVLRARPRPLRHGAGPRGSRLHGHPLRQAAPRGPALPQAGSGGALARRPRCHTAVRHLRPRALRVLPGLLRRGDLEPQHQCVRGLPLHKRLGAGQGTTSPWAGSERGRAREWQTGGHGPPHPQRQSAEHDQRPANSDLDLWRWLHDRICHSGHLQCGHHGRRGQCDSRLLPVSSGCLWIPPPGTGNAVGVRGRGARQCGPLGSSPGHSLAKGQRPCLRRKSGVDDPLWGVGGIQFGERATHVAGDQGPGQEGHDAVGHHERPLEPHDLREGRGDRQGAD</sequence>
<feature type="region of interest" description="Disordered" evidence="1">
    <location>
        <begin position="1"/>
        <end position="171"/>
    </location>
</feature>
<accession>A0ABM4TRP0</accession>
<feature type="compositionally biased region" description="Basic and acidic residues" evidence="1">
    <location>
        <begin position="30"/>
        <end position="43"/>
    </location>
</feature>
<feature type="region of interest" description="Disordered" evidence="1">
    <location>
        <begin position="212"/>
        <end position="255"/>
    </location>
</feature>
<protein>
    <submittedName>
        <fullName evidence="3 4">Translation initiation factor IF-2 isoform X4</fullName>
    </submittedName>
</protein>
<feature type="compositionally biased region" description="Basic and acidic residues" evidence="1">
    <location>
        <begin position="373"/>
        <end position="401"/>
    </location>
</feature>
<evidence type="ECO:0000313" key="4">
    <source>
        <dbReference type="RefSeq" id="XP_070852628.1"/>
    </source>
</evidence>
<feature type="compositionally biased region" description="Low complexity" evidence="1">
    <location>
        <begin position="91"/>
        <end position="110"/>
    </location>
</feature>
<evidence type="ECO:0000313" key="2">
    <source>
        <dbReference type="Proteomes" id="UP001652628"/>
    </source>
</evidence>
<dbReference type="RefSeq" id="XP_070852628.1">
    <property type="nucleotide sequence ID" value="XM_070996527.1"/>
</dbReference>
<feature type="region of interest" description="Disordered" evidence="1">
    <location>
        <begin position="322"/>
        <end position="342"/>
    </location>
</feature>
<feature type="region of interest" description="Disordered" evidence="1">
    <location>
        <begin position="363"/>
        <end position="401"/>
    </location>
</feature>
<keyword evidence="2" id="KW-1185">Reference proteome</keyword>
<organism evidence="2 4">
    <name type="scientific">Drosophila suzukii</name>
    <name type="common">Spotted-wing drosophila fruit fly</name>
    <dbReference type="NCBI Taxonomy" id="28584"/>
    <lineage>
        <taxon>Eukaryota</taxon>
        <taxon>Metazoa</taxon>
        <taxon>Ecdysozoa</taxon>
        <taxon>Arthropoda</taxon>
        <taxon>Hexapoda</taxon>
        <taxon>Insecta</taxon>
        <taxon>Pterygota</taxon>
        <taxon>Neoptera</taxon>
        <taxon>Endopterygota</taxon>
        <taxon>Diptera</taxon>
        <taxon>Brachycera</taxon>
        <taxon>Muscomorpha</taxon>
        <taxon>Ephydroidea</taxon>
        <taxon>Drosophilidae</taxon>
        <taxon>Drosophila</taxon>
        <taxon>Sophophora</taxon>
    </lineage>
</organism>
<proteinExistence type="predicted"/>
<dbReference type="RefSeq" id="XP_070852627.1">
    <property type="nucleotide sequence ID" value="XM_070996526.1"/>
</dbReference>
<feature type="compositionally biased region" description="Basic and acidic residues" evidence="1">
    <location>
        <begin position="8"/>
        <end position="18"/>
    </location>
</feature>
<gene>
    <name evidence="3 4" type="primary">Ace</name>
</gene>
<evidence type="ECO:0000313" key="3">
    <source>
        <dbReference type="RefSeq" id="XP_070852627.1"/>
    </source>
</evidence>
<keyword evidence="3 4" id="KW-0396">Initiation factor</keyword>
<feature type="compositionally biased region" description="Basic residues" evidence="1">
    <location>
        <begin position="69"/>
        <end position="80"/>
    </location>
</feature>
<reference evidence="3 4" key="1">
    <citation type="submission" date="2025-05" db="UniProtKB">
        <authorList>
            <consortium name="RefSeq"/>
        </authorList>
    </citation>
    <scope>IDENTIFICATION</scope>
</reference>
<dbReference type="GO" id="GO:0003743">
    <property type="term" value="F:translation initiation factor activity"/>
    <property type="evidence" value="ECO:0007669"/>
    <property type="project" value="UniProtKB-KW"/>
</dbReference>
<evidence type="ECO:0000256" key="1">
    <source>
        <dbReference type="SAM" id="MobiDB-lite"/>
    </source>
</evidence>
<keyword evidence="3 4" id="KW-0648">Protein biosynthesis</keyword>
<dbReference type="Proteomes" id="UP001652628">
    <property type="component" value="Chromosome 3"/>
</dbReference>
<name>A0ABM4TRP0_DROSZ</name>